<organism evidence="2 3">
    <name type="scientific">Novosphingobium cyanobacteriorum</name>
    <dbReference type="NCBI Taxonomy" id="3024215"/>
    <lineage>
        <taxon>Bacteria</taxon>
        <taxon>Pseudomonadati</taxon>
        <taxon>Pseudomonadota</taxon>
        <taxon>Alphaproteobacteria</taxon>
        <taxon>Sphingomonadales</taxon>
        <taxon>Sphingomonadaceae</taxon>
        <taxon>Novosphingobium</taxon>
    </lineage>
</organism>
<dbReference type="RefSeq" id="WP_277280440.1">
    <property type="nucleotide sequence ID" value="NZ_JAROCY010000028.1"/>
</dbReference>
<comment type="caution">
    <text evidence="2">The sequence shown here is derived from an EMBL/GenBank/DDBJ whole genome shotgun (WGS) entry which is preliminary data.</text>
</comment>
<name>A0ABT6CPT6_9SPHN</name>
<proteinExistence type="predicted"/>
<keyword evidence="3" id="KW-1185">Reference proteome</keyword>
<evidence type="ECO:0000313" key="3">
    <source>
        <dbReference type="Proteomes" id="UP001222770"/>
    </source>
</evidence>
<dbReference type="EMBL" id="JAROCY010000028">
    <property type="protein sequence ID" value="MDF8335479.1"/>
    <property type="molecule type" value="Genomic_DNA"/>
</dbReference>
<evidence type="ECO:0000313" key="2">
    <source>
        <dbReference type="EMBL" id="MDF8335479.1"/>
    </source>
</evidence>
<dbReference type="Proteomes" id="UP001222770">
    <property type="component" value="Unassembled WGS sequence"/>
</dbReference>
<accession>A0ABT6CPT6</accession>
<feature type="region of interest" description="Disordered" evidence="1">
    <location>
        <begin position="101"/>
        <end position="129"/>
    </location>
</feature>
<gene>
    <name evidence="2" type="ORF">POM99_19915</name>
</gene>
<protein>
    <submittedName>
        <fullName evidence="2">Uncharacterized protein</fullName>
    </submittedName>
</protein>
<sequence>MFNTQLPQLPLESFLPPFLEGLRARLRIKRKDTGSNFVFDLDQTLRRLGDLPVPTGLAGIDDAVFVGLAQRRQEAMGATRMMSLAAALALLLGVAGGGLSGGDPASARPLSPFSPDNPLAPSTLLDVHP</sequence>
<evidence type="ECO:0000256" key="1">
    <source>
        <dbReference type="SAM" id="MobiDB-lite"/>
    </source>
</evidence>
<reference evidence="2 3" key="1">
    <citation type="submission" date="2023-03" db="EMBL/GenBank/DDBJ databases">
        <title>Novosphingobium cyanobacteriorum sp. nov., isolated from a eutrophic reservoir during the Microcystis bloom period.</title>
        <authorList>
            <person name="Kang M."/>
            <person name="Le V."/>
            <person name="Ko S.-R."/>
            <person name="Lee S.-A."/>
            <person name="Ahn C.-Y."/>
        </authorList>
    </citation>
    <scope>NUCLEOTIDE SEQUENCE [LARGE SCALE GENOMIC DNA]</scope>
    <source>
        <strain evidence="2 3">HBC54</strain>
    </source>
</reference>